<evidence type="ECO:0000256" key="1">
    <source>
        <dbReference type="SAM" id="Phobius"/>
    </source>
</evidence>
<comment type="caution">
    <text evidence="2">The sequence shown here is derived from an EMBL/GenBank/DDBJ whole genome shotgun (WGS) entry which is preliminary data.</text>
</comment>
<dbReference type="EMBL" id="DXGF01000086">
    <property type="protein sequence ID" value="HIW83597.1"/>
    <property type="molecule type" value="Genomic_DNA"/>
</dbReference>
<evidence type="ECO:0000313" key="3">
    <source>
        <dbReference type="Proteomes" id="UP000824263"/>
    </source>
</evidence>
<name>A0A9D1R9N1_9FIRM</name>
<gene>
    <name evidence="2" type="ORF">H9873_04665</name>
</gene>
<organism evidence="2 3">
    <name type="scientific">Candidatus Dorea gallistercoris</name>
    <dbReference type="NCBI Taxonomy" id="2838542"/>
    <lineage>
        <taxon>Bacteria</taxon>
        <taxon>Bacillati</taxon>
        <taxon>Bacillota</taxon>
        <taxon>Clostridia</taxon>
        <taxon>Lachnospirales</taxon>
        <taxon>Lachnospiraceae</taxon>
        <taxon>Dorea</taxon>
    </lineage>
</organism>
<reference evidence="2" key="2">
    <citation type="submission" date="2021-04" db="EMBL/GenBank/DDBJ databases">
        <authorList>
            <person name="Gilroy R."/>
        </authorList>
    </citation>
    <scope>NUCLEOTIDE SEQUENCE</scope>
    <source>
        <strain evidence="2">ChiSxjej1B13-11762</strain>
    </source>
</reference>
<feature type="transmembrane region" description="Helical" evidence="1">
    <location>
        <begin position="32"/>
        <end position="49"/>
    </location>
</feature>
<sequence length="63" mass="7316">MILTSGITGKSFFELLGMDDLARTQWTASENVSWTLLFAYCFGIIRYYMLIWMSGIERINPEL</sequence>
<evidence type="ECO:0000313" key="2">
    <source>
        <dbReference type="EMBL" id="HIW83597.1"/>
    </source>
</evidence>
<accession>A0A9D1R9N1</accession>
<reference evidence="2" key="1">
    <citation type="journal article" date="2021" name="PeerJ">
        <title>Extensive microbial diversity within the chicken gut microbiome revealed by metagenomics and culture.</title>
        <authorList>
            <person name="Gilroy R."/>
            <person name="Ravi A."/>
            <person name="Getino M."/>
            <person name="Pursley I."/>
            <person name="Horton D.L."/>
            <person name="Alikhan N.F."/>
            <person name="Baker D."/>
            <person name="Gharbi K."/>
            <person name="Hall N."/>
            <person name="Watson M."/>
            <person name="Adriaenssens E.M."/>
            <person name="Foster-Nyarko E."/>
            <person name="Jarju S."/>
            <person name="Secka A."/>
            <person name="Antonio M."/>
            <person name="Oren A."/>
            <person name="Chaudhuri R.R."/>
            <person name="La Ragione R."/>
            <person name="Hildebrand F."/>
            <person name="Pallen M.J."/>
        </authorList>
    </citation>
    <scope>NUCLEOTIDE SEQUENCE</scope>
    <source>
        <strain evidence="2">ChiSxjej1B13-11762</strain>
    </source>
</reference>
<keyword evidence="1" id="KW-0812">Transmembrane</keyword>
<keyword evidence="1" id="KW-0472">Membrane</keyword>
<keyword evidence="1" id="KW-1133">Transmembrane helix</keyword>
<dbReference type="Proteomes" id="UP000824263">
    <property type="component" value="Unassembled WGS sequence"/>
</dbReference>
<protein>
    <submittedName>
        <fullName evidence="2">Uncharacterized protein</fullName>
    </submittedName>
</protein>
<dbReference type="AlphaFoldDB" id="A0A9D1R9N1"/>
<proteinExistence type="predicted"/>